<keyword evidence="6 10" id="KW-0472">Membrane</keyword>
<keyword evidence="13" id="KW-1185">Reference proteome</keyword>
<keyword evidence="5 10" id="KW-1133">Transmembrane helix</keyword>
<evidence type="ECO:0000256" key="8">
    <source>
        <dbReference type="ARBA" id="ARBA00030803"/>
    </source>
</evidence>
<protein>
    <recommendedName>
        <fullName evidence="8">Regulator of SigK</fullName>
    </recommendedName>
    <alternativeName>
        <fullName evidence="7">Sigma-K anti-sigma factor RskA</fullName>
    </alternativeName>
</protein>
<evidence type="ECO:0000259" key="11">
    <source>
        <dbReference type="Pfam" id="PF10099"/>
    </source>
</evidence>
<evidence type="ECO:0000256" key="1">
    <source>
        <dbReference type="ARBA" id="ARBA00004167"/>
    </source>
</evidence>
<feature type="domain" description="Anti-sigma K factor RskA C-terminal" evidence="11">
    <location>
        <begin position="116"/>
        <end position="251"/>
    </location>
</feature>
<name>A0A4Q7E8K8_9CYAN</name>
<dbReference type="AlphaFoldDB" id="A0A4Q7E8K8"/>
<evidence type="ECO:0000256" key="5">
    <source>
        <dbReference type="ARBA" id="ARBA00022989"/>
    </source>
</evidence>
<dbReference type="Proteomes" id="UP000292459">
    <property type="component" value="Unassembled WGS sequence"/>
</dbReference>
<dbReference type="GO" id="GO:0016989">
    <property type="term" value="F:sigma factor antagonist activity"/>
    <property type="evidence" value="ECO:0007669"/>
    <property type="project" value="TreeGrafter"/>
</dbReference>
<keyword evidence="3" id="KW-1003">Cell membrane</keyword>
<dbReference type="GO" id="GO:0006417">
    <property type="term" value="P:regulation of translation"/>
    <property type="evidence" value="ECO:0007669"/>
    <property type="project" value="TreeGrafter"/>
</dbReference>
<comment type="subcellular location">
    <subcellularLocation>
        <location evidence="2">Cell membrane</location>
    </subcellularLocation>
    <subcellularLocation>
        <location evidence="1">Membrane</location>
        <topology evidence="1">Single-pass membrane protein</topology>
    </subcellularLocation>
</comment>
<dbReference type="PANTHER" id="PTHR37461:SF1">
    <property type="entry name" value="ANTI-SIGMA-K FACTOR RSKA"/>
    <property type="match status" value="1"/>
</dbReference>
<dbReference type="Gene3D" id="1.10.10.1320">
    <property type="entry name" value="Anti-sigma factor, zinc-finger domain"/>
    <property type="match status" value="1"/>
</dbReference>
<dbReference type="RefSeq" id="WP_052288572.1">
    <property type="nucleotide sequence ID" value="NZ_QVFV01000002.1"/>
</dbReference>
<sequence length="258" mass="27715">MASFSFMNSNPLPDNWRSLLAGYVLNDLTAEETAQVQAWLAQYPEVATELAALEGSWQALPESLPLQLPPPQLRDRVLTAGPSSPVNREAAATSRPSTPRPPRRVWGWAGLGLGWAATAVALISVAAENQRLRQELIQSEAVVASFSQPDNRLYTLAGTAAQPQASGRLVVDPERETALIFTESLPPLTANQAYRLWAIADQEPLFCGQFNPIAEQASSQWQLPDIACGAPGVQMLITAESTDAPPLPAGPLVLQSQS</sequence>
<dbReference type="EMBL" id="QVFV01000002">
    <property type="protein sequence ID" value="RZM78813.1"/>
    <property type="molecule type" value="Genomic_DNA"/>
</dbReference>
<proteinExistence type="predicted"/>
<reference evidence="12 13" key="1">
    <citation type="submission" date="2018-11" db="EMBL/GenBank/DDBJ databases">
        <title>Whole genome sequencing of an environmental sample.</title>
        <authorList>
            <person name="Sarangi A.N."/>
            <person name="Singh D."/>
            <person name="Tripathy S."/>
        </authorList>
    </citation>
    <scope>NUCLEOTIDE SEQUENCE [LARGE SCALE GENOMIC DNA]</scope>
    <source>
        <strain evidence="12 13">Lakshadweep</strain>
    </source>
</reference>
<organism evidence="12 13">
    <name type="scientific">Leptolyngbya iicbica LK</name>
    <dbReference type="NCBI Taxonomy" id="2294035"/>
    <lineage>
        <taxon>Bacteria</taxon>
        <taxon>Bacillati</taxon>
        <taxon>Cyanobacteriota</taxon>
        <taxon>Cyanophyceae</taxon>
        <taxon>Leptolyngbyales</taxon>
        <taxon>Leptolyngbyaceae</taxon>
        <taxon>Leptolyngbya group</taxon>
        <taxon>Leptolyngbya</taxon>
        <taxon>Leptolyngbya iicbica</taxon>
    </lineage>
</organism>
<evidence type="ECO:0000256" key="7">
    <source>
        <dbReference type="ARBA" id="ARBA00029829"/>
    </source>
</evidence>
<evidence type="ECO:0000256" key="6">
    <source>
        <dbReference type="ARBA" id="ARBA00023136"/>
    </source>
</evidence>
<dbReference type="PANTHER" id="PTHR37461">
    <property type="entry name" value="ANTI-SIGMA-K FACTOR RSKA"/>
    <property type="match status" value="1"/>
</dbReference>
<dbReference type="OrthoDB" id="421181at2"/>
<comment type="caution">
    <text evidence="12">The sequence shown here is derived from an EMBL/GenBank/DDBJ whole genome shotgun (WGS) entry which is preliminary data.</text>
</comment>
<dbReference type="InterPro" id="IPR041916">
    <property type="entry name" value="Anti_sigma_zinc_sf"/>
</dbReference>
<keyword evidence="4 10" id="KW-0812">Transmembrane</keyword>
<dbReference type="InterPro" id="IPR051474">
    <property type="entry name" value="Anti-sigma-K/W_factor"/>
</dbReference>
<dbReference type="InterPro" id="IPR018764">
    <property type="entry name" value="RskA_C"/>
</dbReference>
<evidence type="ECO:0000256" key="3">
    <source>
        <dbReference type="ARBA" id="ARBA00022475"/>
    </source>
</evidence>
<feature type="transmembrane region" description="Helical" evidence="10">
    <location>
        <begin position="105"/>
        <end position="127"/>
    </location>
</feature>
<accession>A0A4Q7E8K8</accession>
<dbReference type="GO" id="GO:0005886">
    <property type="term" value="C:plasma membrane"/>
    <property type="evidence" value="ECO:0007669"/>
    <property type="project" value="UniProtKB-SubCell"/>
</dbReference>
<feature type="region of interest" description="Disordered" evidence="9">
    <location>
        <begin position="72"/>
        <end position="103"/>
    </location>
</feature>
<evidence type="ECO:0000256" key="9">
    <source>
        <dbReference type="SAM" id="MobiDB-lite"/>
    </source>
</evidence>
<evidence type="ECO:0000256" key="4">
    <source>
        <dbReference type="ARBA" id="ARBA00022692"/>
    </source>
</evidence>
<evidence type="ECO:0000256" key="10">
    <source>
        <dbReference type="SAM" id="Phobius"/>
    </source>
</evidence>
<evidence type="ECO:0000313" key="13">
    <source>
        <dbReference type="Proteomes" id="UP000292459"/>
    </source>
</evidence>
<gene>
    <name evidence="12" type="ORF">DYY88_08450</name>
</gene>
<evidence type="ECO:0000313" key="12">
    <source>
        <dbReference type="EMBL" id="RZM78813.1"/>
    </source>
</evidence>
<evidence type="ECO:0000256" key="2">
    <source>
        <dbReference type="ARBA" id="ARBA00004236"/>
    </source>
</evidence>
<dbReference type="Pfam" id="PF10099">
    <property type="entry name" value="RskA_C"/>
    <property type="match status" value="1"/>
</dbReference>